<dbReference type="Proteomes" id="UP001199106">
    <property type="component" value="Unassembled WGS sequence"/>
</dbReference>
<sequence>MPTYFARGVSVRLSATPLEDSTTQKIILRKGDAAKNQSESAGRRLLKRHLLKEKVVPFPGDEDAFHLNWVANAPFMQTRVRNDVYDEKEATTDAASNRRPKALALHVNLSDKTYVSGLYNQKTSLKVEVFFNGILSACLFIPTHDVKSGVKSNHQVFAGTRIDFLAERPWVVLSPEVAADGSARKGKTTASVEQRWQNLCHVLQTEARERGTNEEGNRPPTARFLCALAKMQMPEQVCGMHKPGGKTFGVIDVVVTAGDGRKLTSGVGYLKAPKRMADESYPFVLDTDDTTMRLRTDASGESESEGEPQNAIELSSKAIDVDAEGDSDPDYDSHTKRQALRTRVRLTQDVAPVLSSALQHPAIGLLVPSIPPPVQLELRSTVLQAPEMTGPDFASSPGFRRVQASALKENRVYGQQKDVMSQAGFIPKMVYPDLPPNLQTPQIRPSPYAIQFSDPTLGGIAPSDLMRQIRFDNSGLSSSPLDRFPLDFQGAGYPTASSFPLPMPGLQPGPSRLGPYAYPSPDQPRSDFLDTHYSRPNYSLSGVGPPLARAPELYKPNMLPHGPALPELQKARPPQMPFPPFDRLLSLPLPPAALYSVPTKPKRSLSPQKASSSQQLKKAKSSVEFKRLVIHGQKDSILVDHRWDPAPRIVVSLDSPARLQTPGAVASDDKKHANPVEQGRTFTDIRGTRKSPVRMDTSAPISAPEHEKTDPFIATDKQQQTSSCQADVLTDQHSSTAKQSNTIHKSEKVEKAKLDSNQPDTDTSNQNLCVIKEKSSHCTASGNSMIGVQGLKANPFWFEDPEGILREASGRLRRSRPSEKQGDASDVAVPPKTAVPAVQTPKAWEIGTSSPLSSLHTTPEPDMEPASYTRFPQAPTESSPAPIPQADGSPERRILPKPRRGNHTSSPAKLASVLTTPQLRRHDPSTPQSSATKKRKNIHRTLPKEPRSPTRLKTNDNPPLNRDCVIAYAESEDKKNKQGILRQVKSERLGVFTESDVVFAARFFVED</sequence>
<feature type="region of interest" description="Disordered" evidence="1">
    <location>
        <begin position="808"/>
        <end position="961"/>
    </location>
</feature>
<feature type="compositionally biased region" description="Basic residues" evidence="1">
    <location>
        <begin position="932"/>
        <end position="941"/>
    </location>
</feature>
<feature type="compositionally biased region" description="Polar residues" evidence="1">
    <location>
        <begin position="716"/>
        <end position="743"/>
    </location>
</feature>
<evidence type="ECO:0000313" key="3">
    <source>
        <dbReference type="Proteomes" id="UP001199106"/>
    </source>
</evidence>
<accession>A0AAD4FDJ8</accession>
<feature type="compositionally biased region" description="Polar residues" evidence="1">
    <location>
        <begin position="903"/>
        <end position="918"/>
    </location>
</feature>
<protein>
    <submittedName>
        <fullName evidence="2">Uncharacterized protein</fullName>
    </submittedName>
</protein>
<comment type="caution">
    <text evidence="2">The sequence shown here is derived from an EMBL/GenBank/DDBJ whole genome shotgun (WGS) entry which is preliminary data.</text>
</comment>
<gene>
    <name evidence="2" type="ORF">G6011_01973</name>
</gene>
<feature type="region of interest" description="Disordered" evidence="1">
    <location>
        <begin position="558"/>
        <end position="579"/>
    </location>
</feature>
<feature type="region of interest" description="Disordered" evidence="1">
    <location>
        <begin position="597"/>
        <end position="618"/>
    </location>
</feature>
<feature type="compositionally biased region" description="Basic and acidic residues" evidence="1">
    <location>
        <begin position="744"/>
        <end position="754"/>
    </location>
</feature>
<feature type="region of interest" description="Disordered" evidence="1">
    <location>
        <begin position="687"/>
        <end position="765"/>
    </location>
</feature>
<dbReference type="EMBL" id="JAANER010000006">
    <property type="protein sequence ID" value="KAG9188050.1"/>
    <property type="molecule type" value="Genomic_DNA"/>
</dbReference>
<evidence type="ECO:0000313" key="2">
    <source>
        <dbReference type="EMBL" id="KAG9188050.1"/>
    </source>
</evidence>
<name>A0AAD4FDJ8_9PLEO</name>
<dbReference type="AlphaFoldDB" id="A0AAD4FDJ8"/>
<feature type="compositionally biased region" description="Low complexity" evidence="1">
    <location>
        <begin position="827"/>
        <end position="841"/>
    </location>
</feature>
<feature type="compositionally biased region" description="Polar residues" evidence="1">
    <location>
        <begin position="755"/>
        <end position="765"/>
    </location>
</feature>
<evidence type="ECO:0000256" key="1">
    <source>
        <dbReference type="SAM" id="MobiDB-lite"/>
    </source>
</evidence>
<feature type="compositionally biased region" description="Low complexity" evidence="1">
    <location>
        <begin position="604"/>
        <end position="616"/>
    </location>
</feature>
<feature type="compositionally biased region" description="Low complexity" evidence="1">
    <location>
        <begin position="848"/>
        <end position="858"/>
    </location>
</feature>
<keyword evidence="3" id="KW-1185">Reference proteome</keyword>
<proteinExistence type="predicted"/>
<organism evidence="2 3">
    <name type="scientific">Alternaria panax</name>
    <dbReference type="NCBI Taxonomy" id="48097"/>
    <lineage>
        <taxon>Eukaryota</taxon>
        <taxon>Fungi</taxon>
        <taxon>Dikarya</taxon>
        <taxon>Ascomycota</taxon>
        <taxon>Pezizomycotina</taxon>
        <taxon>Dothideomycetes</taxon>
        <taxon>Pleosporomycetidae</taxon>
        <taxon>Pleosporales</taxon>
        <taxon>Pleosporineae</taxon>
        <taxon>Pleosporaceae</taxon>
        <taxon>Alternaria</taxon>
        <taxon>Alternaria sect. Panax</taxon>
    </lineage>
</organism>
<feature type="compositionally biased region" description="Basic and acidic residues" evidence="1">
    <location>
        <begin position="808"/>
        <end position="823"/>
    </location>
</feature>
<reference evidence="2" key="1">
    <citation type="submission" date="2021-07" db="EMBL/GenBank/DDBJ databases">
        <title>Genome Resource of American Ginseng Black Spot Pathogen Alternaria panax.</title>
        <authorList>
            <person name="Qiu C."/>
            <person name="Wang W."/>
            <person name="Liu Z."/>
        </authorList>
    </citation>
    <scope>NUCLEOTIDE SEQUENCE</scope>
    <source>
        <strain evidence="2">BNCC115425</strain>
    </source>
</reference>